<evidence type="ECO:0000313" key="1">
    <source>
        <dbReference type="EMBL" id="PNX83536.1"/>
    </source>
</evidence>
<dbReference type="InterPro" id="IPR036191">
    <property type="entry name" value="RRF_sf"/>
</dbReference>
<dbReference type="Proteomes" id="UP000236291">
    <property type="component" value="Unassembled WGS sequence"/>
</dbReference>
<dbReference type="SUPFAM" id="SSF55194">
    <property type="entry name" value="Ribosome recycling factor, RRF"/>
    <property type="match status" value="1"/>
</dbReference>
<protein>
    <submittedName>
        <fullName evidence="1">Ribosome-recycling factor chloroplastic-like</fullName>
    </submittedName>
</protein>
<accession>A0A2K3LYC6</accession>
<gene>
    <name evidence="1" type="ORF">L195_g039580</name>
</gene>
<reference evidence="1 2" key="2">
    <citation type="journal article" date="2017" name="Front. Plant Sci.">
        <title>Gene Classification and Mining of Molecular Markers Useful in Red Clover (Trifolium pratense) Breeding.</title>
        <authorList>
            <person name="Istvanek J."/>
            <person name="Dluhosova J."/>
            <person name="Dluhos P."/>
            <person name="Patkova L."/>
            <person name="Nedelnik J."/>
            <person name="Repkova J."/>
        </authorList>
    </citation>
    <scope>NUCLEOTIDE SEQUENCE [LARGE SCALE GENOMIC DNA]</scope>
    <source>
        <strain evidence="2">cv. Tatra</strain>
        <tissue evidence="1">Young leaves</tissue>
    </source>
</reference>
<organism evidence="1 2">
    <name type="scientific">Trifolium pratense</name>
    <name type="common">Red clover</name>
    <dbReference type="NCBI Taxonomy" id="57577"/>
    <lineage>
        <taxon>Eukaryota</taxon>
        <taxon>Viridiplantae</taxon>
        <taxon>Streptophyta</taxon>
        <taxon>Embryophyta</taxon>
        <taxon>Tracheophyta</taxon>
        <taxon>Spermatophyta</taxon>
        <taxon>Magnoliopsida</taxon>
        <taxon>eudicotyledons</taxon>
        <taxon>Gunneridae</taxon>
        <taxon>Pentapetalae</taxon>
        <taxon>rosids</taxon>
        <taxon>fabids</taxon>
        <taxon>Fabales</taxon>
        <taxon>Fabaceae</taxon>
        <taxon>Papilionoideae</taxon>
        <taxon>50 kb inversion clade</taxon>
        <taxon>NPAAA clade</taxon>
        <taxon>Hologalegina</taxon>
        <taxon>IRL clade</taxon>
        <taxon>Trifolieae</taxon>
        <taxon>Trifolium</taxon>
    </lineage>
</organism>
<name>A0A2K3LYC6_TRIPR</name>
<proteinExistence type="predicted"/>
<dbReference type="EMBL" id="ASHM01044336">
    <property type="protein sequence ID" value="PNX83536.1"/>
    <property type="molecule type" value="Genomic_DNA"/>
</dbReference>
<dbReference type="AlphaFoldDB" id="A0A2K3LYC6"/>
<evidence type="ECO:0000313" key="2">
    <source>
        <dbReference type="Proteomes" id="UP000236291"/>
    </source>
</evidence>
<comment type="caution">
    <text evidence="1">The sequence shown here is derived from an EMBL/GenBank/DDBJ whole genome shotgun (WGS) entry which is preliminary data.</text>
</comment>
<sequence>MATSFSQTTPLRSIFQPPQNISKPILLSLSESSSYSFKRSSTYVTLKLPRSLTLSKGLSTLQRRKRIVRAATIEEIEAEKSAIETNVKSRMESTLENVRTNFGSIRTGRATPSMLDKIETMAFHKAIASPSCTSSCGHLHPVKADIKFPSAF</sequence>
<dbReference type="ExpressionAtlas" id="A0A2K3LYC6">
    <property type="expression patterns" value="baseline"/>
</dbReference>
<feature type="non-terminal residue" evidence="1">
    <location>
        <position position="152"/>
    </location>
</feature>
<reference evidence="1 2" key="1">
    <citation type="journal article" date="2014" name="Am. J. Bot.">
        <title>Genome assembly and annotation for red clover (Trifolium pratense; Fabaceae).</title>
        <authorList>
            <person name="Istvanek J."/>
            <person name="Jaros M."/>
            <person name="Krenek A."/>
            <person name="Repkova J."/>
        </authorList>
    </citation>
    <scope>NUCLEOTIDE SEQUENCE [LARGE SCALE GENOMIC DNA]</scope>
    <source>
        <strain evidence="2">cv. Tatra</strain>
        <tissue evidence="1">Young leaves</tissue>
    </source>
</reference>
<dbReference type="STRING" id="57577.A0A2K3LYC6"/>